<dbReference type="Gene3D" id="1.20.5.170">
    <property type="match status" value="1"/>
</dbReference>
<feature type="non-terminal residue" evidence="3">
    <location>
        <position position="94"/>
    </location>
</feature>
<reference evidence="3 4" key="1">
    <citation type="submission" date="2017-04" db="EMBL/GenBank/DDBJ databases">
        <title>Genome Sequence of the Model Brown-Rot Fungus Postia placenta SB12.</title>
        <authorList>
            <consortium name="DOE Joint Genome Institute"/>
            <person name="Gaskell J."/>
            <person name="Kersten P."/>
            <person name="Larrondo L.F."/>
            <person name="Canessa P."/>
            <person name="Martinez D."/>
            <person name="Hibbett D."/>
            <person name="Schmoll M."/>
            <person name="Kubicek C.P."/>
            <person name="Martinez A.T."/>
            <person name="Yadav J."/>
            <person name="Master E."/>
            <person name="Magnuson J.K."/>
            <person name="James T."/>
            <person name="Yaver D."/>
            <person name="Berka R."/>
            <person name="Labutti K."/>
            <person name="Lipzen A."/>
            <person name="Aerts A."/>
            <person name="Barry K."/>
            <person name="Henrissat B."/>
            <person name="Blanchette R."/>
            <person name="Grigoriev I."/>
            <person name="Cullen D."/>
        </authorList>
    </citation>
    <scope>NUCLEOTIDE SEQUENCE [LARGE SCALE GENOMIC DNA]</scope>
    <source>
        <strain evidence="3 4">MAD-698-R-SB12</strain>
    </source>
</reference>
<feature type="compositionally biased region" description="Basic and acidic residues" evidence="1">
    <location>
        <begin position="19"/>
        <end position="28"/>
    </location>
</feature>
<dbReference type="GeneID" id="36331789"/>
<dbReference type="AlphaFoldDB" id="A0A1X6MPK2"/>
<dbReference type="Proteomes" id="UP000194127">
    <property type="component" value="Unassembled WGS sequence"/>
</dbReference>
<organism evidence="3 4">
    <name type="scientific">Postia placenta MAD-698-R-SB12</name>
    <dbReference type="NCBI Taxonomy" id="670580"/>
    <lineage>
        <taxon>Eukaryota</taxon>
        <taxon>Fungi</taxon>
        <taxon>Dikarya</taxon>
        <taxon>Basidiomycota</taxon>
        <taxon>Agaricomycotina</taxon>
        <taxon>Agaricomycetes</taxon>
        <taxon>Polyporales</taxon>
        <taxon>Adustoporiaceae</taxon>
        <taxon>Rhodonia</taxon>
    </lineage>
</organism>
<dbReference type="RefSeq" id="XP_024335138.1">
    <property type="nucleotide sequence ID" value="XM_024486840.1"/>
</dbReference>
<accession>A0A1X6MPK2</accession>
<evidence type="ECO:0000313" key="4">
    <source>
        <dbReference type="Proteomes" id="UP000194127"/>
    </source>
</evidence>
<gene>
    <name evidence="3" type="ORF">POSPLADRAFT_1154329</name>
</gene>
<dbReference type="PROSITE" id="PS00036">
    <property type="entry name" value="BZIP_BASIC"/>
    <property type="match status" value="1"/>
</dbReference>
<protein>
    <recommendedName>
        <fullName evidence="2">BZIP domain-containing protein</fullName>
    </recommendedName>
</protein>
<evidence type="ECO:0000259" key="2">
    <source>
        <dbReference type="PROSITE" id="PS00036"/>
    </source>
</evidence>
<dbReference type="EMBL" id="KZ110605">
    <property type="protein sequence ID" value="OSX58344.1"/>
    <property type="molecule type" value="Genomic_DNA"/>
</dbReference>
<evidence type="ECO:0000256" key="1">
    <source>
        <dbReference type="SAM" id="MobiDB-lite"/>
    </source>
</evidence>
<dbReference type="GO" id="GO:0003700">
    <property type="term" value="F:DNA-binding transcription factor activity"/>
    <property type="evidence" value="ECO:0007669"/>
    <property type="project" value="InterPro"/>
</dbReference>
<feature type="domain" description="BZIP" evidence="2">
    <location>
        <begin position="26"/>
        <end position="39"/>
    </location>
</feature>
<feature type="region of interest" description="Disordered" evidence="1">
    <location>
        <begin position="1"/>
        <end position="40"/>
    </location>
</feature>
<sequence>MTPLTSPSHSPPDGHALLSHHDRPERSRNAKAQARHRAKRKAYIEQLESTVTKLQSVLALSPDQVAALPPPLIRIRELEEENELLHRQLDDLRR</sequence>
<dbReference type="InterPro" id="IPR004827">
    <property type="entry name" value="bZIP"/>
</dbReference>
<keyword evidence="4" id="KW-1185">Reference proteome</keyword>
<name>A0A1X6MPK2_9APHY</name>
<proteinExistence type="predicted"/>
<evidence type="ECO:0000313" key="3">
    <source>
        <dbReference type="EMBL" id="OSX58344.1"/>
    </source>
</evidence>